<evidence type="ECO:0000256" key="11">
    <source>
        <dbReference type="ARBA" id="ARBA00022679"/>
    </source>
</evidence>
<dbReference type="GO" id="GO:0005525">
    <property type="term" value="F:GTP binding"/>
    <property type="evidence" value="ECO:0007669"/>
    <property type="project" value="UniProtKB-KW"/>
</dbReference>
<feature type="binding site" evidence="19">
    <location>
        <position position="63"/>
    </location>
    <ligand>
        <name>GTP</name>
        <dbReference type="ChEBI" id="CHEBI:37565"/>
    </ligand>
</feature>
<dbReference type="UniPathway" id="UPA00148">
    <property type="reaction ID" value="UER00236"/>
</dbReference>
<keyword evidence="20" id="KW-0548">Nucleotidyltransferase</keyword>
<dbReference type="GO" id="GO:0009236">
    <property type="term" value="P:cobalamin biosynthetic process"/>
    <property type="evidence" value="ECO:0007669"/>
    <property type="project" value="UniProtKB-UniPathway"/>
</dbReference>
<evidence type="ECO:0000313" key="20">
    <source>
        <dbReference type="EMBL" id="QEL18247.1"/>
    </source>
</evidence>
<evidence type="ECO:0000256" key="18">
    <source>
        <dbReference type="PIRSR" id="PIRSR006135-1"/>
    </source>
</evidence>
<reference evidence="21" key="1">
    <citation type="submission" date="2019-08" db="EMBL/GenBank/DDBJ databases">
        <title>Limnoglobus roseus gen. nov., sp. nov., a novel freshwater planctomycete with a giant genome from the family Gemmataceae.</title>
        <authorList>
            <person name="Kulichevskaya I.S."/>
            <person name="Naumoff D.G."/>
            <person name="Miroshnikov K."/>
            <person name="Ivanova A."/>
            <person name="Philippov D.A."/>
            <person name="Hakobyan A."/>
            <person name="Rijpstra I.C."/>
            <person name="Sinninghe Damste J.S."/>
            <person name="Liesack W."/>
            <person name="Dedysh S.N."/>
        </authorList>
    </citation>
    <scope>NUCLEOTIDE SEQUENCE [LARGE SCALE GENOMIC DNA]</scope>
    <source>
        <strain evidence="21">PX52</strain>
    </source>
</reference>
<feature type="binding site" evidence="19">
    <location>
        <position position="84"/>
    </location>
    <ligand>
        <name>GTP</name>
        <dbReference type="ChEBI" id="CHEBI:37565"/>
    </ligand>
</feature>
<dbReference type="PANTHER" id="PTHR34848">
    <property type="match status" value="1"/>
</dbReference>
<dbReference type="KEGG" id="lrs:PX52LOC_05263"/>
<evidence type="ECO:0000313" key="21">
    <source>
        <dbReference type="Proteomes" id="UP000324974"/>
    </source>
</evidence>
<dbReference type="Proteomes" id="UP000324974">
    <property type="component" value="Chromosome"/>
</dbReference>
<keyword evidence="21" id="KW-1185">Reference proteome</keyword>
<dbReference type="AlphaFoldDB" id="A0A5C1AJA3"/>
<evidence type="ECO:0000256" key="5">
    <source>
        <dbReference type="ARBA" id="ARBA00004692"/>
    </source>
</evidence>
<evidence type="ECO:0000256" key="19">
    <source>
        <dbReference type="PIRSR" id="PIRSR006135-2"/>
    </source>
</evidence>
<evidence type="ECO:0000256" key="3">
    <source>
        <dbReference type="ARBA" id="ARBA00001522"/>
    </source>
</evidence>
<comment type="pathway">
    <text evidence="6">Cofactor biosynthesis; adenosylcobalamin biosynthesis; adenosylcobalamin from cob(II)yrinate a,c-diamide: step 5/7.</text>
</comment>
<keyword evidence="15 19" id="KW-0342">GTP-binding</keyword>
<dbReference type="EC" id="2.7.7.62" evidence="9"/>
<evidence type="ECO:0000256" key="10">
    <source>
        <dbReference type="ARBA" id="ARBA00022573"/>
    </source>
</evidence>
<keyword evidence="10" id="KW-0169">Cobalamin biosynthesis</keyword>
<keyword evidence="13 20" id="KW-0418">Kinase</keyword>
<keyword evidence="12 19" id="KW-0547">Nucleotide-binding</keyword>
<feature type="active site" description="GMP-histidine intermediate" evidence="18">
    <location>
        <position position="51"/>
    </location>
</feature>
<comment type="function">
    <text evidence="4">Catalyzes ATP-dependent phosphorylation of adenosylcobinamide and addition of GMP to adenosylcobinamide phosphate.</text>
</comment>
<dbReference type="EC" id="2.7.1.156" evidence="8"/>
<gene>
    <name evidence="20" type="ORF">PX52LOC_05263</name>
</gene>
<dbReference type="RefSeq" id="WP_149112770.1">
    <property type="nucleotide sequence ID" value="NZ_CP042425.1"/>
</dbReference>
<dbReference type="InterPro" id="IPR003203">
    <property type="entry name" value="CobU/CobP"/>
</dbReference>
<dbReference type="GO" id="GO:0043752">
    <property type="term" value="F:adenosylcobinamide kinase activity"/>
    <property type="evidence" value="ECO:0007669"/>
    <property type="project" value="UniProtKB-EC"/>
</dbReference>
<comment type="pathway">
    <text evidence="5">Cofactor biosynthesis; adenosylcobalamin biosynthesis; adenosylcobalamin from cob(II)yrinate a,c-diamide: step 6/7.</text>
</comment>
<feature type="binding site" evidence="19">
    <location>
        <begin position="52"/>
        <end position="55"/>
    </location>
    <ligand>
        <name>GTP</name>
        <dbReference type="ChEBI" id="CHEBI:37565"/>
    </ligand>
</feature>
<comment type="catalytic activity">
    <reaction evidence="2">
        <text>adenosylcob(III)inamide phosphate + GTP + H(+) = adenosylcob(III)inamide-GDP + diphosphate</text>
        <dbReference type="Rhea" id="RHEA:22712"/>
        <dbReference type="ChEBI" id="CHEBI:15378"/>
        <dbReference type="ChEBI" id="CHEBI:33019"/>
        <dbReference type="ChEBI" id="CHEBI:37565"/>
        <dbReference type="ChEBI" id="CHEBI:58502"/>
        <dbReference type="ChEBI" id="CHEBI:60487"/>
        <dbReference type="EC" id="2.7.7.62"/>
    </reaction>
</comment>
<accession>A0A5C1AJA3</accession>
<evidence type="ECO:0000256" key="1">
    <source>
        <dbReference type="ARBA" id="ARBA00000312"/>
    </source>
</evidence>
<name>A0A5C1AJA3_9BACT</name>
<dbReference type="GO" id="GO:0008820">
    <property type="term" value="F:cobinamide phosphate guanylyltransferase activity"/>
    <property type="evidence" value="ECO:0007669"/>
    <property type="project" value="UniProtKB-EC"/>
</dbReference>
<evidence type="ECO:0000256" key="15">
    <source>
        <dbReference type="ARBA" id="ARBA00023134"/>
    </source>
</evidence>
<dbReference type="OrthoDB" id="9799422at2"/>
<dbReference type="InterPro" id="IPR027417">
    <property type="entry name" value="P-loop_NTPase"/>
</dbReference>
<comment type="similarity">
    <text evidence="7">Belongs to the CobU/CobP family.</text>
</comment>
<keyword evidence="14" id="KW-0067">ATP-binding</keyword>
<comment type="catalytic activity">
    <reaction evidence="1">
        <text>adenosylcob(III)inamide + ATP = adenosylcob(III)inamide phosphate + ADP + H(+)</text>
        <dbReference type="Rhea" id="RHEA:15769"/>
        <dbReference type="ChEBI" id="CHEBI:2480"/>
        <dbReference type="ChEBI" id="CHEBI:15378"/>
        <dbReference type="ChEBI" id="CHEBI:30616"/>
        <dbReference type="ChEBI" id="CHEBI:58502"/>
        <dbReference type="ChEBI" id="CHEBI:456216"/>
        <dbReference type="EC" id="2.7.1.156"/>
    </reaction>
</comment>
<evidence type="ECO:0000256" key="7">
    <source>
        <dbReference type="ARBA" id="ARBA00007490"/>
    </source>
</evidence>
<sequence>MGRLILVTGGARSGKSDFAERLARQLGGEDVVFIATAEARDDEMARRIAAHRQSRPATWQTLEAARDVGRAVVRAGEAATVLIDCLTLLVSNLLLADGEDTPPERSEAAVEAEVAALLDAVRASPATVIVVTNEVGLGIVPVNRLARQYRDLLGRANAVLAKAADEVYLLISGLPVEIKSLALRGNFP</sequence>
<evidence type="ECO:0000256" key="14">
    <source>
        <dbReference type="ARBA" id="ARBA00022840"/>
    </source>
</evidence>
<feature type="binding site" evidence="19">
    <location>
        <begin position="9"/>
        <end position="16"/>
    </location>
    <ligand>
        <name>GTP</name>
        <dbReference type="ChEBI" id="CHEBI:37565"/>
    </ligand>
</feature>
<feature type="binding site" evidence="19">
    <location>
        <begin position="35"/>
        <end position="37"/>
    </location>
    <ligand>
        <name>GTP</name>
        <dbReference type="ChEBI" id="CHEBI:37565"/>
    </ligand>
</feature>
<evidence type="ECO:0000256" key="6">
    <source>
        <dbReference type="ARBA" id="ARBA00005159"/>
    </source>
</evidence>
<evidence type="ECO:0000256" key="2">
    <source>
        <dbReference type="ARBA" id="ARBA00000711"/>
    </source>
</evidence>
<dbReference type="SUPFAM" id="SSF52540">
    <property type="entry name" value="P-loop containing nucleoside triphosphate hydrolases"/>
    <property type="match status" value="1"/>
</dbReference>
<evidence type="ECO:0000256" key="17">
    <source>
        <dbReference type="ARBA" id="ARBA00030571"/>
    </source>
</evidence>
<evidence type="ECO:0000256" key="12">
    <source>
        <dbReference type="ARBA" id="ARBA00022741"/>
    </source>
</evidence>
<dbReference type="NCBIfam" id="NF004469">
    <property type="entry name" value="PRK05800.1"/>
    <property type="match status" value="1"/>
</dbReference>
<comment type="catalytic activity">
    <reaction evidence="3">
        <text>adenosylcob(III)inamide + GTP = adenosylcob(III)inamide phosphate + GDP + H(+)</text>
        <dbReference type="Rhea" id="RHEA:15765"/>
        <dbReference type="ChEBI" id="CHEBI:2480"/>
        <dbReference type="ChEBI" id="CHEBI:15378"/>
        <dbReference type="ChEBI" id="CHEBI:37565"/>
        <dbReference type="ChEBI" id="CHEBI:58189"/>
        <dbReference type="ChEBI" id="CHEBI:58502"/>
        <dbReference type="EC" id="2.7.1.156"/>
    </reaction>
</comment>
<dbReference type="CDD" id="cd00544">
    <property type="entry name" value="CobU"/>
    <property type="match status" value="1"/>
</dbReference>
<dbReference type="PIRSF" id="PIRSF006135">
    <property type="entry name" value="CobU"/>
    <property type="match status" value="1"/>
</dbReference>
<proteinExistence type="inferred from homology"/>
<evidence type="ECO:0000256" key="13">
    <source>
        <dbReference type="ARBA" id="ARBA00022777"/>
    </source>
</evidence>
<keyword evidence="11 20" id="KW-0808">Transferase</keyword>
<evidence type="ECO:0000256" key="4">
    <source>
        <dbReference type="ARBA" id="ARBA00003889"/>
    </source>
</evidence>
<organism evidence="20 21">
    <name type="scientific">Limnoglobus roseus</name>
    <dbReference type="NCBI Taxonomy" id="2598579"/>
    <lineage>
        <taxon>Bacteria</taxon>
        <taxon>Pseudomonadati</taxon>
        <taxon>Planctomycetota</taxon>
        <taxon>Planctomycetia</taxon>
        <taxon>Gemmatales</taxon>
        <taxon>Gemmataceae</taxon>
        <taxon>Limnoglobus</taxon>
    </lineage>
</organism>
<evidence type="ECO:0000256" key="9">
    <source>
        <dbReference type="ARBA" id="ARBA00012523"/>
    </source>
</evidence>
<dbReference type="Gene3D" id="3.40.50.300">
    <property type="entry name" value="P-loop containing nucleotide triphosphate hydrolases"/>
    <property type="match status" value="1"/>
</dbReference>
<evidence type="ECO:0000256" key="16">
    <source>
        <dbReference type="ARBA" id="ARBA00029570"/>
    </source>
</evidence>
<dbReference type="Pfam" id="PF02283">
    <property type="entry name" value="CobU"/>
    <property type="match status" value="1"/>
</dbReference>
<dbReference type="EMBL" id="CP042425">
    <property type="protein sequence ID" value="QEL18247.1"/>
    <property type="molecule type" value="Genomic_DNA"/>
</dbReference>
<evidence type="ECO:0000256" key="8">
    <source>
        <dbReference type="ARBA" id="ARBA00012016"/>
    </source>
</evidence>
<protein>
    <recommendedName>
        <fullName evidence="16">Adenosylcobinamide kinase</fullName>
        <ecNumber evidence="8">2.7.1.156</ecNumber>
        <ecNumber evidence="9">2.7.7.62</ecNumber>
    </recommendedName>
    <alternativeName>
        <fullName evidence="17">Adenosylcobinamide-phosphate guanylyltransferase</fullName>
    </alternativeName>
</protein>
<dbReference type="PANTHER" id="PTHR34848:SF1">
    <property type="entry name" value="BIFUNCTIONAL ADENOSYLCOBALAMIN BIOSYNTHESIS PROTEIN COBU"/>
    <property type="match status" value="1"/>
</dbReference>
<dbReference type="GO" id="GO:0005524">
    <property type="term" value="F:ATP binding"/>
    <property type="evidence" value="ECO:0007669"/>
    <property type="project" value="UniProtKB-KW"/>
</dbReference>